<evidence type="ECO:0000256" key="3">
    <source>
        <dbReference type="RuleBase" id="RU362073"/>
    </source>
</evidence>
<dbReference type="PANTHER" id="PTHR42792:SF2">
    <property type="entry name" value="FLAGELLIN"/>
    <property type="match status" value="1"/>
</dbReference>
<dbReference type="InterPro" id="IPR001492">
    <property type="entry name" value="Flagellin"/>
</dbReference>
<dbReference type="Pfam" id="PF00669">
    <property type="entry name" value="Flagellin_N"/>
    <property type="match status" value="1"/>
</dbReference>
<dbReference type="InterPro" id="IPR046358">
    <property type="entry name" value="Flagellin_C"/>
</dbReference>
<feature type="domain" description="Flagellin N-terminal" evidence="4">
    <location>
        <begin position="6"/>
        <end position="141"/>
    </location>
</feature>
<keyword evidence="6" id="KW-0966">Cell projection</keyword>
<evidence type="ECO:0000259" key="5">
    <source>
        <dbReference type="Pfam" id="PF00700"/>
    </source>
</evidence>
<dbReference type="InterPro" id="IPR001029">
    <property type="entry name" value="Flagellin_N"/>
</dbReference>
<keyword evidence="2 3" id="KW-0975">Bacterial flagellum</keyword>
<comment type="subcellular location">
    <subcellularLocation>
        <location evidence="3">Secreted</location>
    </subcellularLocation>
    <subcellularLocation>
        <location evidence="3">Bacterial flagellum</location>
    </subcellularLocation>
</comment>
<sequence length="302" mass="32108">MSVLSVNTNGAALNALQNLNRTTSDLNETQLRINTGLQVKTAKDNAAVFAIAQNLRADRRGLDAVKNSLDRARSVLDITTAAAESIQDVLIQIKEKVVAASDKGLDQRSRDALKQDFERLREQVTLIGGNATFNGTNLIDGPTDAANGKPAFLTALVSPDATRQISVTRIDLSLAPSGTVFDDPVAQADGSYTGEFVQLAVDSTFTDAASAEALIPLVDSSIRNLSQALTVFGAAQNSAEQQRAFIDKLADTVETGIGNLVDADIARESARLQSLQVKQQLSTQALSIANRQPQSILSLFQG</sequence>
<dbReference type="RefSeq" id="WP_222873056.1">
    <property type="nucleotide sequence ID" value="NZ_CP039704.1"/>
</dbReference>
<comment type="function">
    <text evidence="3">Flagellin is the subunit protein which polymerizes to form the filaments of bacterial flagella.</text>
</comment>
<name>A0A4D7CA93_9SPHN</name>
<protein>
    <recommendedName>
        <fullName evidence="3">Flagellin</fullName>
    </recommendedName>
</protein>
<accession>A0A4D7CA93</accession>
<keyword evidence="6" id="KW-0969">Cilium</keyword>
<organism evidence="6 7">
    <name type="scientific">Hankyongella ginsenosidimutans</name>
    <dbReference type="NCBI Taxonomy" id="1763828"/>
    <lineage>
        <taxon>Bacteria</taxon>
        <taxon>Pseudomonadati</taxon>
        <taxon>Pseudomonadota</taxon>
        <taxon>Alphaproteobacteria</taxon>
        <taxon>Sphingomonadales</taxon>
        <taxon>Sphingomonadaceae</taxon>
        <taxon>Hankyongella</taxon>
    </lineage>
</organism>
<comment type="similarity">
    <text evidence="1 3">Belongs to the bacterial flagellin family.</text>
</comment>
<gene>
    <name evidence="6" type="ORF">E6W36_13830</name>
</gene>
<dbReference type="Pfam" id="PF00700">
    <property type="entry name" value="Flagellin_C"/>
    <property type="match status" value="1"/>
</dbReference>
<keyword evidence="7" id="KW-1185">Reference proteome</keyword>
<evidence type="ECO:0000313" key="6">
    <source>
        <dbReference type="EMBL" id="QCI80193.1"/>
    </source>
</evidence>
<evidence type="ECO:0000259" key="4">
    <source>
        <dbReference type="Pfam" id="PF00669"/>
    </source>
</evidence>
<feature type="domain" description="Flagellin C-terminal" evidence="5">
    <location>
        <begin position="217"/>
        <end position="300"/>
    </location>
</feature>
<evidence type="ECO:0000256" key="2">
    <source>
        <dbReference type="ARBA" id="ARBA00023143"/>
    </source>
</evidence>
<keyword evidence="3" id="KW-0964">Secreted</keyword>
<dbReference type="EMBL" id="CP039704">
    <property type="protein sequence ID" value="QCI80193.1"/>
    <property type="molecule type" value="Genomic_DNA"/>
</dbReference>
<dbReference type="KEGG" id="hgn:E6W36_13830"/>
<dbReference type="SUPFAM" id="SSF64518">
    <property type="entry name" value="Phase 1 flagellin"/>
    <property type="match status" value="1"/>
</dbReference>
<evidence type="ECO:0000313" key="7">
    <source>
        <dbReference type="Proteomes" id="UP000298714"/>
    </source>
</evidence>
<dbReference type="AlphaFoldDB" id="A0A4D7CA93"/>
<dbReference type="Proteomes" id="UP000298714">
    <property type="component" value="Chromosome"/>
</dbReference>
<dbReference type="PRINTS" id="PR00207">
    <property type="entry name" value="FLAGELLIN"/>
</dbReference>
<reference evidence="7" key="1">
    <citation type="submission" date="2019-04" db="EMBL/GenBank/DDBJ databases">
        <title>Complete genome sequence of Sphingomonas sp. W1-2-3.</title>
        <authorList>
            <person name="Im W.T."/>
        </authorList>
    </citation>
    <scope>NUCLEOTIDE SEQUENCE [LARGE SCALE GENOMIC DNA]</scope>
    <source>
        <strain evidence="7">W1-2-3</strain>
    </source>
</reference>
<dbReference type="GO" id="GO:0005198">
    <property type="term" value="F:structural molecule activity"/>
    <property type="evidence" value="ECO:0007669"/>
    <property type="project" value="UniProtKB-UniRule"/>
</dbReference>
<dbReference type="Gene3D" id="1.20.1330.10">
    <property type="entry name" value="f41 fragment of flagellin, N-terminal domain"/>
    <property type="match status" value="1"/>
</dbReference>
<dbReference type="GO" id="GO:0005576">
    <property type="term" value="C:extracellular region"/>
    <property type="evidence" value="ECO:0007669"/>
    <property type="project" value="UniProtKB-SubCell"/>
</dbReference>
<dbReference type="GO" id="GO:0009288">
    <property type="term" value="C:bacterial-type flagellum"/>
    <property type="evidence" value="ECO:0007669"/>
    <property type="project" value="UniProtKB-SubCell"/>
</dbReference>
<proteinExistence type="inferred from homology"/>
<evidence type="ECO:0000256" key="1">
    <source>
        <dbReference type="ARBA" id="ARBA00005709"/>
    </source>
</evidence>
<keyword evidence="6" id="KW-0282">Flagellum</keyword>
<dbReference type="PANTHER" id="PTHR42792">
    <property type="entry name" value="FLAGELLIN"/>
    <property type="match status" value="1"/>
</dbReference>